<gene>
    <name evidence="10" type="ORF">EIP75_12215</name>
</gene>
<dbReference type="InterPro" id="IPR004089">
    <property type="entry name" value="MCPsignal_dom"/>
</dbReference>
<sequence length="529" mass="56123">MTGALCPGDTTMFVMELMRRFTIRLRMQGAIVTVLLLLSMVGGAGLYGMFRIQHLSDDFRHHAFAETQTLSQLREVIGQMRRHEKQMLMMSGRADEVQRSLQAWRESGKQLQALSAQMLQGEEDDDNPILRASAPHIAAYQQAIEGVQAELSSGALSAADAIARLKDAVQKADGLDTMVADIEKVLQDEANEALTEQQAAVKLTEALFVAAVVVAVVVVVPLTLLNQVSICRPILEAQSLATRIAQGHLDNRVDASGQDEAAQLLRSLGEMQGALRILVGEVRESAESISTASSEIASGNMDLSSRTESTASSLQQTASSMDQLTGTVQQSAQAAGQANQLAGQAADAARRGSSLMDEVVTSMGEIDGASRRITEIIGVIDGIAFQTNILALNAAVEAARAGEQGRGFAVVAGEVRSLAQRSANAAKEIKTLISASGEKVDSGTRLVNDAGAAMHEIMSSVEHVSKIITEITTSSNEQSQGIGQVNQAVNELDQTTQQNAALVEESAAAAASLREQAERLSRSISSFAL</sequence>
<evidence type="ECO:0000256" key="2">
    <source>
        <dbReference type="ARBA" id="ARBA00022481"/>
    </source>
</evidence>
<feature type="transmembrane region" description="Helical" evidence="7">
    <location>
        <begin position="27"/>
        <end position="50"/>
    </location>
</feature>
<dbReference type="Pfam" id="PF00672">
    <property type="entry name" value="HAMP"/>
    <property type="match status" value="1"/>
</dbReference>
<dbReference type="InterPro" id="IPR051310">
    <property type="entry name" value="MCP_chemotaxis"/>
</dbReference>
<evidence type="ECO:0000313" key="10">
    <source>
        <dbReference type="EMBL" id="RRS04133.1"/>
    </source>
</evidence>
<dbReference type="SUPFAM" id="SSF58104">
    <property type="entry name" value="Methyl-accepting chemotaxis protein (MCP) signaling domain"/>
    <property type="match status" value="1"/>
</dbReference>
<dbReference type="EMBL" id="RSED01000008">
    <property type="protein sequence ID" value="RRS04133.1"/>
    <property type="molecule type" value="Genomic_DNA"/>
</dbReference>
<evidence type="ECO:0000259" key="9">
    <source>
        <dbReference type="PROSITE" id="PS50885"/>
    </source>
</evidence>
<feature type="region of interest" description="Disordered" evidence="6">
    <location>
        <begin position="290"/>
        <end position="319"/>
    </location>
</feature>
<name>A0A426VB65_9BURK</name>
<feature type="domain" description="HAMP" evidence="9">
    <location>
        <begin position="228"/>
        <end position="280"/>
    </location>
</feature>
<dbReference type="AlphaFoldDB" id="A0A426VB65"/>
<dbReference type="Proteomes" id="UP000269265">
    <property type="component" value="Unassembled WGS sequence"/>
</dbReference>
<dbReference type="GO" id="GO:0007165">
    <property type="term" value="P:signal transduction"/>
    <property type="evidence" value="ECO:0007669"/>
    <property type="project" value="UniProtKB-KW"/>
</dbReference>
<dbReference type="PROSITE" id="PS50111">
    <property type="entry name" value="CHEMOTAXIS_TRANSDUC_2"/>
    <property type="match status" value="1"/>
</dbReference>
<keyword evidence="11" id="KW-1185">Reference proteome</keyword>
<feature type="transmembrane region" description="Helical" evidence="7">
    <location>
        <begin position="206"/>
        <end position="225"/>
    </location>
</feature>
<dbReference type="PANTHER" id="PTHR43531">
    <property type="entry name" value="PROTEIN ICFG"/>
    <property type="match status" value="1"/>
</dbReference>
<dbReference type="CDD" id="cd11386">
    <property type="entry name" value="MCP_signal"/>
    <property type="match status" value="1"/>
</dbReference>
<comment type="subcellular location">
    <subcellularLocation>
        <location evidence="1">Membrane</location>
    </subcellularLocation>
</comment>
<dbReference type="SMART" id="SM00304">
    <property type="entry name" value="HAMP"/>
    <property type="match status" value="1"/>
</dbReference>
<dbReference type="InterPro" id="IPR003660">
    <property type="entry name" value="HAMP_dom"/>
</dbReference>
<evidence type="ECO:0000256" key="5">
    <source>
        <dbReference type="SAM" id="Coils"/>
    </source>
</evidence>
<dbReference type="Pfam" id="PF00015">
    <property type="entry name" value="MCPsignal"/>
    <property type="match status" value="1"/>
</dbReference>
<evidence type="ECO:0000256" key="3">
    <source>
        <dbReference type="ARBA" id="ARBA00029447"/>
    </source>
</evidence>
<feature type="domain" description="Methyl-accepting transducer" evidence="8">
    <location>
        <begin position="285"/>
        <end position="514"/>
    </location>
</feature>
<evidence type="ECO:0000256" key="6">
    <source>
        <dbReference type="SAM" id="MobiDB-lite"/>
    </source>
</evidence>
<feature type="compositionally biased region" description="Low complexity" evidence="6">
    <location>
        <begin position="309"/>
        <end position="319"/>
    </location>
</feature>
<comment type="caution">
    <text evidence="10">The sequence shown here is derived from an EMBL/GenBank/DDBJ whole genome shotgun (WGS) entry which is preliminary data.</text>
</comment>
<reference evidence="10 11" key="1">
    <citation type="submission" date="2018-12" db="EMBL/GenBank/DDBJ databases">
        <title>The whole draft genome of Aquabacterium sp. SJQ9.</title>
        <authorList>
            <person name="Sun L."/>
            <person name="Gao X."/>
            <person name="Chen W."/>
            <person name="Huang K."/>
        </authorList>
    </citation>
    <scope>NUCLEOTIDE SEQUENCE [LARGE SCALE GENOMIC DNA]</scope>
    <source>
        <strain evidence="10 11">SJQ9</strain>
    </source>
</reference>
<dbReference type="GO" id="GO:0005886">
    <property type="term" value="C:plasma membrane"/>
    <property type="evidence" value="ECO:0007669"/>
    <property type="project" value="TreeGrafter"/>
</dbReference>
<dbReference type="PROSITE" id="PS50885">
    <property type="entry name" value="HAMP"/>
    <property type="match status" value="1"/>
</dbReference>
<keyword evidence="5" id="KW-0175">Coiled coil</keyword>
<evidence type="ECO:0000256" key="7">
    <source>
        <dbReference type="SAM" id="Phobius"/>
    </source>
</evidence>
<protein>
    <submittedName>
        <fullName evidence="10">HAMP domain-containing protein</fullName>
    </submittedName>
</protein>
<keyword evidence="4" id="KW-0807">Transducer</keyword>
<keyword evidence="7" id="KW-0812">Transmembrane</keyword>
<evidence type="ECO:0000256" key="1">
    <source>
        <dbReference type="ARBA" id="ARBA00004370"/>
    </source>
</evidence>
<dbReference type="PRINTS" id="PR00260">
    <property type="entry name" value="CHEMTRNSDUCR"/>
</dbReference>
<dbReference type="GO" id="GO:0004888">
    <property type="term" value="F:transmembrane signaling receptor activity"/>
    <property type="evidence" value="ECO:0007669"/>
    <property type="project" value="InterPro"/>
</dbReference>
<comment type="similarity">
    <text evidence="3">Belongs to the methyl-accepting chemotaxis (MCP) protein family.</text>
</comment>
<proteinExistence type="inferred from homology"/>
<dbReference type="CDD" id="cd06225">
    <property type="entry name" value="HAMP"/>
    <property type="match status" value="1"/>
</dbReference>
<dbReference type="InterPro" id="IPR004090">
    <property type="entry name" value="Chemotax_Me-accpt_rcpt"/>
</dbReference>
<dbReference type="SMART" id="SM00283">
    <property type="entry name" value="MA"/>
    <property type="match status" value="1"/>
</dbReference>
<evidence type="ECO:0000256" key="4">
    <source>
        <dbReference type="PROSITE-ProRule" id="PRU00284"/>
    </source>
</evidence>
<keyword evidence="7" id="KW-0472">Membrane</keyword>
<dbReference type="FunFam" id="1.10.287.950:FF:000001">
    <property type="entry name" value="Methyl-accepting chemotaxis sensory transducer"/>
    <property type="match status" value="1"/>
</dbReference>
<organism evidence="10 11">
    <name type="scientific">Aquabacterium soli</name>
    <dbReference type="NCBI Taxonomy" id="2493092"/>
    <lineage>
        <taxon>Bacteria</taxon>
        <taxon>Pseudomonadati</taxon>
        <taxon>Pseudomonadota</taxon>
        <taxon>Betaproteobacteria</taxon>
        <taxon>Burkholderiales</taxon>
        <taxon>Aquabacterium</taxon>
    </lineage>
</organism>
<evidence type="ECO:0000259" key="8">
    <source>
        <dbReference type="PROSITE" id="PS50111"/>
    </source>
</evidence>
<feature type="coiled-coil region" evidence="5">
    <location>
        <begin position="485"/>
        <end position="523"/>
    </location>
</feature>
<dbReference type="PANTHER" id="PTHR43531:SF14">
    <property type="entry name" value="METHYL-ACCEPTING CHEMOTAXIS PROTEIN I-RELATED"/>
    <property type="match status" value="1"/>
</dbReference>
<evidence type="ECO:0000313" key="11">
    <source>
        <dbReference type="Proteomes" id="UP000269265"/>
    </source>
</evidence>
<dbReference type="GO" id="GO:0006935">
    <property type="term" value="P:chemotaxis"/>
    <property type="evidence" value="ECO:0007669"/>
    <property type="project" value="InterPro"/>
</dbReference>
<keyword evidence="2" id="KW-0488">Methylation</keyword>
<dbReference type="Gene3D" id="1.10.287.950">
    <property type="entry name" value="Methyl-accepting chemotaxis protein"/>
    <property type="match status" value="1"/>
</dbReference>
<accession>A0A426VB65</accession>
<keyword evidence="7" id="KW-1133">Transmembrane helix</keyword>